<dbReference type="InterPro" id="IPR005828">
    <property type="entry name" value="MFS_sugar_transport-like"/>
</dbReference>
<evidence type="ECO:0000256" key="1">
    <source>
        <dbReference type="ARBA" id="ARBA00004141"/>
    </source>
</evidence>
<accession>A0A3P6QH67</accession>
<organism evidence="7 8">
    <name type="scientific">Dibothriocephalus latus</name>
    <name type="common">Fish tapeworm</name>
    <name type="synonym">Diphyllobothrium latum</name>
    <dbReference type="NCBI Taxonomy" id="60516"/>
    <lineage>
        <taxon>Eukaryota</taxon>
        <taxon>Metazoa</taxon>
        <taxon>Spiralia</taxon>
        <taxon>Lophotrochozoa</taxon>
        <taxon>Platyhelminthes</taxon>
        <taxon>Cestoda</taxon>
        <taxon>Eucestoda</taxon>
        <taxon>Diphyllobothriidea</taxon>
        <taxon>Diphyllobothriidae</taxon>
        <taxon>Dibothriocephalus</taxon>
    </lineage>
</organism>
<feature type="signal peptide" evidence="6">
    <location>
        <begin position="1"/>
        <end position="17"/>
    </location>
</feature>
<dbReference type="AlphaFoldDB" id="A0A3P6QH67"/>
<evidence type="ECO:0000256" key="2">
    <source>
        <dbReference type="ARBA" id="ARBA00022692"/>
    </source>
</evidence>
<evidence type="ECO:0000256" key="3">
    <source>
        <dbReference type="ARBA" id="ARBA00022989"/>
    </source>
</evidence>
<feature type="transmembrane region" description="Helical" evidence="5">
    <location>
        <begin position="250"/>
        <end position="269"/>
    </location>
</feature>
<dbReference type="InterPro" id="IPR036259">
    <property type="entry name" value="MFS_trans_sf"/>
</dbReference>
<evidence type="ECO:0000256" key="4">
    <source>
        <dbReference type="ARBA" id="ARBA00023136"/>
    </source>
</evidence>
<keyword evidence="2 5" id="KW-0812">Transmembrane</keyword>
<keyword evidence="8" id="KW-1185">Reference proteome</keyword>
<comment type="subcellular location">
    <subcellularLocation>
        <location evidence="1">Membrane</location>
        <topology evidence="1">Multi-pass membrane protein</topology>
    </subcellularLocation>
</comment>
<evidence type="ECO:0000256" key="6">
    <source>
        <dbReference type="SAM" id="SignalP"/>
    </source>
</evidence>
<dbReference type="Gene3D" id="1.20.1250.20">
    <property type="entry name" value="MFS general substrate transporter like domains"/>
    <property type="match status" value="1"/>
</dbReference>
<dbReference type="GO" id="GO:0016020">
    <property type="term" value="C:membrane"/>
    <property type="evidence" value="ECO:0007669"/>
    <property type="project" value="UniProtKB-SubCell"/>
</dbReference>
<feature type="transmembrane region" description="Helical" evidence="5">
    <location>
        <begin position="522"/>
        <end position="540"/>
    </location>
</feature>
<proteinExistence type="predicted"/>
<feature type="transmembrane region" description="Helical" evidence="5">
    <location>
        <begin position="369"/>
        <end position="389"/>
    </location>
</feature>
<name>A0A3P6QH67_DIBLA</name>
<evidence type="ECO:0000313" key="7">
    <source>
        <dbReference type="EMBL" id="VDK44997.1"/>
    </source>
</evidence>
<evidence type="ECO:0000256" key="5">
    <source>
        <dbReference type="SAM" id="Phobius"/>
    </source>
</evidence>
<feature type="transmembrane region" description="Helical" evidence="5">
    <location>
        <begin position="138"/>
        <end position="156"/>
    </location>
</feature>
<evidence type="ECO:0000313" key="8">
    <source>
        <dbReference type="Proteomes" id="UP000281553"/>
    </source>
</evidence>
<dbReference type="OrthoDB" id="5141738at2759"/>
<feature type="transmembrane region" description="Helical" evidence="5">
    <location>
        <begin position="428"/>
        <end position="449"/>
    </location>
</feature>
<dbReference type="Proteomes" id="UP000281553">
    <property type="component" value="Unassembled WGS sequence"/>
</dbReference>
<reference evidence="7 8" key="1">
    <citation type="submission" date="2018-11" db="EMBL/GenBank/DDBJ databases">
        <authorList>
            <consortium name="Pathogen Informatics"/>
        </authorList>
    </citation>
    <scope>NUCLEOTIDE SEQUENCE [LARGE SCALE GENOMIC DNA]</scope>
</reference>
<dbReference type="Pfam" id="PF00083">
    <property type="entry name" value="Sugar_tr"/>
    <property type="match status" value="1"/>
</dbReference>
<keyword evidence="3 5" id="KW-1133">Transmembrane helix</keyword>
<dbReference type="GO" id="GO:0022857">
    <property type="term" value="F:transmembrane transporter activity"/>
    <property type="evidence" value="ECO:0007669"/>
    <property type="project" value="InterPro"/>
</dbReference>
<feature type="chain" id="PRO_5018128151" description="Major facilitator superfamily (MFS) profile domain-containing protein" evidence="6">
    <location>
        <begin position="18"/>
        <end position="562"/>
    </location>
</feature>
<feature type="transmembrane region" description="Helical" evidence="5">
    <location>
        <begin position="395"/>
        <end position="421"/>
    </location>
</feature>
<dbReference type="SUPFAM" id="SSF103473">
    <property type="entry name" value="MFS general substrate transporter"/>
    <property type="match status" value="1"/>
</dbReference>
<gene>
    <name evidence="7" type="ORF">DILT_LOCUS1472</name>
</gene>
<dbReference type="PANTHER" id="PTHR24064">
    <property type="entry name" value="SOLUTE CARRIER FAMILY 22 MEMBER"/>
    <property type="match status" value="1"/>
</dbReference>
<sequence length="562" mass="63194">MIVTLVCFSMSSAITFAVYANAVPRFRCKMETEVEEILAKCTESFHEAAALIGPWPKDPNDEGLHQGQYGCRRYQVNNRTIYLKKILEKRTVLLSENSSTEVCPHGHVFDPWEHQYPGGIVADWDLVCEEAWKVPFTSSMYMVGMMIGFVLGGVCGDRLGRRKTIYMATFLECGFGLAVSFSPNYVAYVVLRTLLAMSCTIKVTSISVFLVEMTNARYRSIFGAPWSIYFNFLCRSVHALAAMYIHNWRYLHLLVVAPPCFGVFALYFLPESPRWLVSKDRLDEAVSTLYKAYRINHLVCNKGRPIMTRNEFNKELNYEPKPMQSKSTLQAISERCRLCIQTCDKRICSKVFKVIKGPYQTGELAKRSIISTCIFAGQLCCFFGLLFYTRIIRDSIYLISFINALSSLPATFLSSIIYSCVRSRRRPLLVLYSVAGIILLIGGLYTVILQPSSEMALIVCCNLALAVLGATFNMIFIYIPELFPATMRTETLGNASGLGRVGSIISSFINELDKKFRHGLPVVIYATVTLTVVLLLCCMPDTTGANIKDKLEDDQSEAEVEA</sequence>
<feature type="transmembrane region" description="Helical" evidence="5">
    <location>
        <begin position="455"/>
        <end position="479"/>
    </location>
</feature>
<dbReference type="EMBL" id="UYRU01010094">
    <property type="protein sequence ID" value="VDK44997.1"/>
    <property type="molecule type" value="Genomic_DNA"/>
</dbReference>
<keyword evidence="6" id="KW-0732">Signal</keyword>
<protein>
    <recommendedName>
        <fullName evidence="9">Major facilitator superfamily (MFS) profile domain-containing protein</fullName>
    </recommendedName>
</protein>
<feature type="transmembrane region" description="Helical" evidence="5">
    <location>
        <begin position="189"/>
        <end position="211"/>
    </location>
</feature>
<evidence type="ECO:0008006" key="9">
    <source>
        <dbReference type="Google" id="ProtNLM"/>
    </source>
</evidence>
<keyword evidence="4 5" id="KW-0472">Membrane</keyword>
<feature type="transmembrane region" description="Helical" evidence="5">
    <location>
        <begin position="165"/>
        <end position="183"/>
    </location>
</feature>